<dbReference type="GO" id="GO:0000049">
    <property type="term" value="F:tRNA binding"/>
    <property type="evidence" value="ECO:0007669"/>
    <property type="project" value="TreeGrafter"/>
</dbReference>
<keyword evidence="1" id="KW-0547">Nucleotide-binding</keyword>
<evidence type="ECO:0000313" key="5">
    <source>
        <dbReference type="RefSeq" id="XP_005424557.2"/>
    </source>
</evidence>
<keyword evidence="2" id="KW-0067">ATP-binding</keyword>
<dbReference type="GO" id="GO:0005524">
    <property type="term" value="F:ATP binding"/>
    <property type="evidence" value="ECO:0007669"/>
    <property type="project" value="UniProtKB-KW"/>
</dbReference>
<dbReference type="InParanoid" id="A0A6I9HMY2"/>
<feature type="region of interest" description="Disordered" evidence="3">
    <location>
        <begin position="1"/>
        <end position="202"/>
    </location>
</feature>
<dbReference type="RefSeq" id="XP_005424557.2">
    <property type="nucleotide sequence ID" value="XM_005424500.2"/>
</dbReference>
<keyword evidence="4" id="KW-1185">Reference proteome</keyword>
<dbReference type="InterPro" id="IPR027417">
    <property type="entry name" value="P-loop_NTPase"/>
</dbReference>
<dbReference type="PANTHER" id="PTHR20873:SF0">
    <property type="entry name" value="L-SERYL-TRNA(SEC) KINASE"/>
    <property type="match status" value="1"/>
</dbReference>
<protein>
    <submittedName>
        <fullName evidence="5">L-seryl-tRNA(Sec) kinase</fullName>
    </submittedName>
</protein>
<dbReference type="KEGG" id="gfr:102040109"/>
<sequence>MGKNQNRVEKWVKAELGKNRAGLKTESNQSRVKDGSDQNRVKDGSDQSRVTDGSDQSRVKDGSDQSRVKDGSDQSRVKDGSDQSRVKDGSDQSRVKDGSDQSRVKDGSDQSRVKDGSDQSRVKDGSDQSRVKDGSDQSRVKDGSDQSRVKDGSDQSRVKDGSDQSRVKDGSDQSRVKDGSDQSRVKDGSDQSRVKDGSDQSRFKGPLVALSFGLLPAPDGDPGAASRPLVLLLDDNFYYQSMRYEVYQLARKYSLGFCQLFLECPVECCLQRNHLRSDPVPEQTIQLMARKMEMPDPRKNTWEQHSLILSSSDGISEDDEQIMNLLATALENPERPNEEDTEQKEAARAICAASAVHQADQACRRAISEAMQDAKGKNVLPSEMKSLAEELNKLKAEFLEDLRQGKTLKTQYYDPATSVLSSFQQEASKVVNKYILK</sequence>
<name>A0A6I9HMY2_GEOFO</name>
<evidence type="ECO:0000256" key="1">
    <source>
        <dbReference type="ARBA" id="ARBA00022741"/>
    </source>
</evidence>
<keyword evidence="5" id="KW-0808">Transferase</keyword>
<dbReference type="InterPro" id="IPR052648">
    <property type="entry name" value="Ser-tRNA(Sec)_kinase"/>
</dbReference>
<feature type="compositionally biased region" description="Basic and acidic residues" evidence="3">
    <location>
        <begin position="55"/>
        <end position="202"/>
    </location>
</feature>
<evidence type="ECO:0000313" key="4">
    <source>
        <dbReference type="Proteomes" id="UP000504602"/>
    </source>
</evidence>
<dbReference type="PANTHER" id="PTHR20873">
    <property type="entry name" value="L-SERYL-TRNA(SEC) KINASE"/>
    <property type="match status" value="1"/>
</dbReference>
<reference evidence="5" key="1">
    <citation type="submission" date="2025-08" db="UniProtKB">
        <authorList>
            <consortium name="RefSeq"/>
        </authorList>
    </citation>
    <scope>IDENTIFICATION</scope>
</reference>
<dbReference type="GO" id="GO:0016301">
    <property type="term" value="F:kinase activity"/>
    <property type="evidence" value="ECO:0007669"/>
    <property type="project" value="UniProtKB-KW"/>
</dbReference>
<dbReference type="Gene3D" id="3.40.50.300">
    <property type="entry name" value="P-loop containing nucleotide triphosphate hydrolases"/>
    <property type="match status" value="1"/>
</dbReference>
<dbReference type="Proteomes" id="UP000504602">
    <property type="component" value="Unplaced"/>
</dbReference>
<dbReference type="InterPro" id="IPR013641">
    <property type="entry name" value="KTI12/PSTK"/>
</dbReference>
<evidence type="ECO:0000256" key="2">
    <source>
        <dbReference type="ARBA" id="ARBA00022840"/>
    </source>
</evidence>
<dbReference type="CTD" id="118672"/>
<organism evidence="4 5">
    <name type="scientific">Geospiza fortis</name>
    <name type="common">Medium ground-finch</name>
    <dbReference type="NCBI Taxonomy" id="48883"/>
    <lineage>
        <taxon>Eukaryota</taxon>
        <taxon>Metazoa</taxon>
        <taxon>Chordata</taxon>
        <taxon>Craniata</taxon>
        <taxon>Vertebrata</taxon>
        <taxon>Euteleostomi</taxon>
        <taxon>Archelosauria</taxon>
        <taxon>Archosauria</taxon>
        <taxon>Dinosauria</taxon>
        <taxon>Saurischia</taxon>
        <taxon>Theropoda</taxon>
        <taxon>Coelurosauria</taxon>
        <taxon>Aves</taxon>
        <taxon>Neognathae</taxon>
        <taxon>Neoaves</taxon>
        <taxon>Telluraves</taxon>
        <taxon>Australaves</taxon>
        <taxon>Passeriformes</taxon>
        <taxon>Thraupidae</taxon>
        <taxon>Geospiza</taxon>
    </lineage>
</organism>
<keyword evidence="5" id="KW-0418">Kinase</keyword>
<feature type="compositionally biased region" description="Basic and acidic residues" evidence="3">
    <location>
        <begin position="1"/>
        <end position="18"/>
    </location>
</feature>
<gene>
    <name evidence="5" type="primary">PSTK</name>
</gene>
<dbReference type="SUPFAM" id="SSF52540">
    <property type="entry name" value="P-loop containing nucleoside triphosphate hydrolases"/>
    <property type="match status" value="1"/>
</dbReference>
<accession>A0A6I9HMY2</accession>
<evidence type="ECO:0000256" key="3">
    <source>
        <dbReference type="SAM" id="MobiDB-lite"/>
    </source>
</evidence>
<dbReference type="OrthoDB" id="9972657at2759"/>
<proteinExistence type="predicted"/>
<feature type="compositionally biased region" description="Basic and acidic residues" evidence="3">
    <location>
        <begin position="31"/>
        <end position="46"/>
    </location>
</feature>
<dbReference type="GeneID" id="102040109"/>
<dbReference type="Pfam" id="PF08433">
    <property type="entry name" value="KTI12"/>
    <property type="match status" value="1"/>
</dbReference>
<dbReference type="AlphaFoldDB" id="A0A6I9HMY2"/>